<proteinExistence type="predicted"/>
<name>A0A5M5PSG6_BACFG</name>
<dbReference type="Proteomes" id="UP000479773">
    <property type="component" value="Unassembled WGS sequence"/>
</dbReference>
<organism evidence="1 2">
    <name type="scientific">Bacteroides fragilis</name>
    <dbReference type="NCBI Taxonomy" id="817"/>
    <lineage>
        <taxon>Bacteria</taxon>
        <taxon>Pseudomonadati</taxon>
        <taxon>Bacteroidota</taxon>
        <taxon>Bacteroidia</taxon>
        <taxon>Bacteroidales</taxon>
        <taxon>Bacteroidaceae</taxon>
        <taxon>Bacteroides</taxon>
    </lineage>
</organism>
<evidence type="ECO:0000313" key="2">
    <source>
        <dbReference type="Proteomes" id="UP000479773"/>
    </source>
</evidence>
<gene>
    <name evidence="1" type="ORF">F3B44_22330</name>
</gene>
<dbReference type="EMBL" id="VWEQ01000033">
    <property type="protein sequence ID" value="KAA4747714.1"/>
    <property type="molecule type" value="Genomic_DNA"/>
</dbReference>
<accession>A0A5M5PSG6</accession>
<comment type="caution">
    <text evidence="1">The sequence shown here is derived from an EMBL/GenBank/DDBJ whole genome shotgun (WGS) entry which is preliminary data.</text>
</comment>
<reference evidence="1 2" key="1">
    <citation type="journal article" date="2019" name="Nat. Med.">
        <title>A library of human gut bacterial isolates paired with longitudinal multiomics data enables mechanistic microbiome research.</title>
        <authorList>
            <person name="Poyet M."/>
            <person name="Groussin M."/>
            <person name="Gibbons S.M."/>
            <person name="Avila-Pacheco J."/>
            <person name="Jiang X."/>
            <person name="Kearney S.M."/>
            <person name="Perrotta A.R."/>
            <person name="Berdy B."/>
            <person name="Zhao S."/>
            <person name="Lieberman T.D."/>
            <person name="Swanson P.K."/>
            <person name="Smith M."/>
            <person name="Roesemann S."/>
            <person name="Alexander J.E."/>
            <person name="Rich S.A."/>
            <person name="Livny J."/>
            <person name="Vlamakis H."/>
            <person name="Clish C."/>
            <person name="Bullock K."/>
            <person name="Deik A."/>
            <person name="Scott J."/>
            <person name="Pierce K.A."/>
            <person name="Xavier R.J."/>
            <person name="Alm E.J."/>
        </authorList>
    </citation>
    <scope>NUCLEOTIDE SEQUENCE [LARGE SCALE GENOMIC DNA]</scope>
    <source>
        <strain evidence="1 2">BIOML-A106</strain>
    </source>
</reference>
<protein>
    <submittedName>
        <fullName evidence="1">Uncharacterized protein</fullName>
    </submittedName>
</protein>
<sequence length="62" mass="7295">MTCLFDTTSKNYWTSFPNSFSSSYNSPILCIEFNEEYGVIIQIIHLIYKEFLRKSLSLHVPK</sequence>
<evidence type="ECO:0000313" key="1">
    <source>
        <dbReference type="EMBL" id="KAA4747714.1"/>
    </source>
</evidence>
<dbReference type="AlphaFoldDB" id="A0A5M5PSG6"/>